<gene>
    <name evidence="3" type="ORF">HKW66_Vig0169100</name>
</gene>
<keyword evidence="1" id="KW-0853">WD repeat</keyword>
<sequence>MLFRYNILTFVGGRANPHYPPSPPNKVMIWDDHQSHCIYELSFHSKVKGVRLRRDRIVVVLAHKIFVNNFSDLKVLHQIETIANPKGLYNLSPIFPKHTQQSNHKIPNLGCHDENYLQLKFLCSEHKKCEF</sequence>
<evidence type="ECO:0000256" key="2">
    <source>
        <dbReference type="ARBA" id="ARBA00022737"/>
    </source>
</evidence>
<name>A0A8T0JQZ4_PHAAN</name>
<dbReference type="AlphaFoldDB" id="A0A8T0JQZ4"/>
<organism evidence="3 4">
    <name type="scientific">Phaseolus angularis</name>
    <name type="common">Azuki bean</name>
    <name type="synonym">Vigna angularis</name>
    <dbReference type="NCBI Taxonomy" id="3914"/>
    <lineage>
        <taxon>Eukaryota</taxon>
        <taxon>Viridiplantae</taxon>
        <taxon>Streptophyta</taxon>
        <taxon>Embryophyta</taxon>
        <taxon>Tracheophyta</taxon>
        <taxon>Spermatophyta</taxon>
        <taxon>Magnoliopsida</taxon>
        <taxon>eudicotyledons</taxon>
        <taxon>Gunneridae</taxon>
        <taxon>Pentapetalae</taxon>
        <taxon>rosids</taxon>
        <taxon>fabids</taxon>
        <taxon>Fabales</taxon>
        <taxon>Fabaceae</taxon>
        <taxon>Papilionoideae</taxon>
        <taxon>50 kb inversion clade</taxon>
        <taxon>NPAAA clade</taxon>
        <taxon>indigoferoid/millettioid clade</taxon>
        <taxon>Phaseoleae</taxon>
        <taxon>Vigna</taxon>
    </lineage>
</organism>
<dbReference type="PANTHER" id="PTHR11227">
    <property type="entry name" value="WD-REPEAT PROTEIN INTERACTING WITH PHOSPHOINOSIDES WIPI -RELATED"/>
    <property type="match status" value="1"/>
</dbReference>
<comment type="caution">
    <text evidence="3">The sequence shown here is derived from an EMBL/GenBank/DDBJ whole genome shotgun (WGS) entry which is preliminary data.</text>
</comment>
<protein>
    <submittedName>
        <fullName evidence="3">Autophagy-related protein</fullName>
    </submittedName>
</protein>
<evidence type="ECO:0000313" key="3">
    <source>
        <dbReference type="EMBL" id="KAG2380131.1"/>
    </source>
</evidence>
<keyword evidence="2" id="KW-0677">Repeat</keyword>
<proteinExistence type="predicted"/>
<evidence type="ECO:0000313" key="4">
    <source>
        <dbReference type="Proteomes" id="UP000743370"/>
    </source>
</evidence>
<accession>A0A8T0JQZ4</accession>
<dbReference type="InterPro" id="IPR048720">
    <property type="entry name" value="PROPPIN"/>
</dbReference>
<evidence type="ECO:0000256" key="1">
    <source>
        <dbReference type="ARBA" id="ARBA00022574"/>
    </source>
</evidence>
<dbReference type="Proteomes" id="UP000743370">
    <property type="component" value="Unassembled WGS sequence"/>
</dbReference>
<dbReference type="EMBL" id="JABFOF010000009">
    <property type="protein sequence ID" value="KAG2380131.1"/>
    <property type="molecule type" value="Genomic_DNA"/>
</dbReference>
<reference evidence="3 4" key="1">
    <citation type="submission" date="2020-05" db="EMBL/GenBank/DDBJ databases">
        <title>Vigna angularis (adzuki bean) Var. LongXiaoDou No. 4 denovo assembly.</title>
        <authorList>
            <person name="Xiang H."/>
        </authorList>
    </citation>
    <scope>NUCLEOTIDE SEQUENCE [LARGE SCALE GENOMIC DNA]</scope>
    <source>
        <tissue evidence="3">Leaf</tissue>
    </source>
</reference>